<reference evidence="4 5" key="1">
    <citation type="submission" date="2020-05" db="EMBL/GenBank/DDBJ databases">
        <title>DNA-SIP metagenomic assembled genomes.</title>
        <authorList>
            <person name="Yu J."/>
        </authorList>
    </citation>
    <scope>NUCLEOTIDE SEQUENCE [LARGE SCALE GENOMIC DNA]</scope>
    <source>
        <strain evidence="4">Bin5.27</strain>
    </source>
</reference>
<dbReference type="Proteomes" id="UP000574690">
    <property type="component" value="Unassembled WGS sequence"/>
</dbReference>
<dbReference type="Gene3D" id="1.10.10.10">
    <property type="entry name" value="Winged helix-like DNA-binding domain superfamily/Winged helix DNA-binding domain"/>
    <property type="match status" value="1"/>
</dbReference>
<dbReference type="InterPro" id="IPR036388">
    <property type="entry name" value="WH-like_DNA-bd_sf"/>
</dbReference>
<proteinExistence type="predicted"/>
<dbReference type="SUPFAM" id="SSF46894">
    <property type="entry name" value="C-terminal effector domain of the bipartite response regulators"/>
    <property type="match status" value="1"/>
</dbReference>
<dbReference type="InterPro" id="IPR005158">
    <property type="entry name" value="BTAD"/>
</dbReference>
<evidence type="ECO:0000313" key="4">
    <source>
        <dbReference type="EMBL" id="NUQ91060.1"/>
    </source>
</evidence>
<evidence type="ECO:0000256" key="2">
    <source>
        <dbReference type="ARBA" id="ARBA00023163"/>
    </source>
</evidence>
<keyword evidence="1" id="KW-0805">Transcription regulation</keyword>
<feature type="non-terminal residue" evidence="4">
    <location>
        <position position="171"/>
    </location>
</feature>
<dbReference type="GO" id="GO:0006355">
    <property type="term" value="P:regulation of DNA-templated transcription"/>
    <property type="evidence" value="ECO:0007669"/>
    <property type="project" value="InterPro"/>
</dbReference>
<accession>A0A850CGN0</accession>
<name>A0A850CGN0_9ACTN</name>
<dbReference type="EMBL" id="JABFXE010000901">
    <property type="protein sequence ID" value="NUQ91060.1"/>
    <property type="molecule type" value="Genomic_DNA"/>
</dbReference>
<organism evidence="4 5">
    <name type="scientific">Glycomyces artemisiae</name>
    <dbReference type="NCBI Taxonomy" id="1076443"/>
    <lineage>
        <taxon>Bacteria</taxon>
        <taxon>Bacillati</taxon>
        <taxon>Actinomycetota</taxon>
        <taxon>Actinomycetes</taxon>
        <taxon>Glycomycetales</taxon>
        <taxon>Glycomycetaceae</taxon>
        <taxon>Glycomyces</taxon>
    </lineage>
</organism>
<feature type="domain" description="Bacterial transcriptional activator" evidence="3">
    <location>
        <begin position="97"/>
        <end position="170"/>
    </location>
</feature>
<dbReference type="InterPro" id="IPR016032">
    <property type="entry name" value="Sig_transdc_resp-reg_C-effctor"/>
</dbReference>
<dbReference type="InterPro" id="IPR051677">
    <property type="entry name" value="AfsR-DnrI-RedD_regulator"/>
</dbReference>
<dbReference type="Pfam" id="PF03704">
    <property type="entry name" value="BTAD"/>
    <property type="match status" value="1"/>
</dbReference>
<dbReference type="PANTHER" id="PTHR35807">
    <property type="entry name" value="TRANSCRIPTIONAL REGULATOR REDD-RELATED"/>
    <property type="match status" value="1"/>
</dbReference>
<sequence length="171" mass="18639">MDFGILGPLQLAWDGLPVPLPGRTLPRLFAVLLLEPGSVIPLHRLVDAVWDDDPPATAKRQIQNTVATARGLLLRAGTSELETVGDGYRLRVGPEKLDSLRFQRAARIAREQVAASEPEAALESLREALDLWRGPALAGLTGRLIEAGALRWDEERAAAEEARAELELRLA</sequence>
<dbReference type="GO" id="GO:0003677">
    <property type="term" value="F:DNA binding"/>
    <property type="evidence" value="ECO:0007669"/>
    <property type="project" value="InterPro"/>
</dbReference>
<dbReference type="PANTHER" id="PTHR35807:SF1">
    <property type="entry name" value="TRANSCRIPTIONAL REGULATOR REDD"/>
    <property type="match status" value="1"/>
</dbReference>
<dbReference type="InterPro" id="IPR011990">
    <property type="entry name" value="TPR-like_helical_dom_sf"/>
</dbReference>
<dbReference type="Gene3D" id="1.25.40.10">
    <property type="entry name" value="Tetratricopeptide repeat domain"/>
    <property type="match status" value="1"/>
</dbReference>
<evidence type="ECO:0000313" key="5">
    <source>
        <dbReference type="Proteomes" id="UP000574690"/>
    </source>
</evidence>
<dbReference type="SUPFAM" id="SSF48452">
    <property type="entry name" value="TPR-like"/>
    <property type="match status" value="1"/>
</dbReference>
<evidence type="ECO:0000256" key="1">
    <source>
        <dbReference type="ARBA" id="ARBA00023015"/>
    </source>
</evidence>
<comment type="caution">
    <text evidence="4">The sequence shown here is derived from an EMBL/GenBank/DDBJ whole genome shotgun (WGS) entry which is preliminary data.</text>
</comment>
<evidence type="ECO:0000259" key="3">
    <source>
        <dbReference type="Pfam" id="PF03704"/>
    </source>
</evidence>
<gene>
    <name evidence="4" type="ORF">HOQ43_21665</name>
</gene>
<dbReference type="AlphaFoldDB" id="A0A850CGN0"/>
<protein>
    <submittedName>
        <fullName evidence="4">SARP family transcriptional regulator</fullName>
    </submittedName>
</protein>
<keyword evidence="2" id="KW-0804">Transcription</keyword>